<sequence>MTDEPSQPPPGPLTDFQRARIDYARRDLEYARAEDLAQLPHDGLILLLERLRTRLDDTLSLIEEITGGSRDM</sequence>
<comment type="caution">
    <text evidence="1">The sequence shown here is derived from an EMBL/GenBank/DDBJ whole genome shotgun (WGS) entry which is preliminary data.</text>
</comment>
<protein>
    <submittedName>
        <fullName evidence="1">Uncharacterized protein</fullName>
    </submittedName>
</protein>
<organism evidence="1 2">
    <name type="scientific">Streptomyces tricolor</name>
    <dbReference type="NCBI Taxonomy" id="68277"/>
    <lineage>
        <taxon>Bacteria</taxon>
        <taxon>Bacillati</taxon>
        <taxon>Actinomycetota</taxon>
        <taxon>Actinomycetes</taxon>
        <taxon>Kitasatosporales</taxon>
        <taxon>Streptomycetaceae</taxon>
        <taxon>Streptomyces</taxon>
        <taxon>Streptomyces violaceoruber group</taxon>
    </lineage>
</organism>
<proteinExistence type="predicted"/>
<reference evidence="1 2" key="1">
    <citation type="submission" date="2022-01" db="EMBL/GenBank/DDBJ databases">
        <title>Draft Genome Sequences of Seven Type Strains of the Genus Streptomyces.</title>
        <authorList>
            <person name="Aziz S."/>
            <person name="Coretto E."/>
            <person name="Chronakova A."/>
            <person name="Sproer C."/>
            <person name="Huber K."/>
            <person name="Nouioui I."/>
            <person name="Gross H."/>
        </authorList>
    </citation>
    <scope>NUCLEOTIDE SEQUENCE [LARGE SCALE GENOMIC DNA]</scope>
    <source>
        <strain evidence="1 2">DSM 41685</strain>
    </source>
</reference>
<name>A0ABS9J9N9_9ACTN</name>
<dbReference type="RefSeq" id="WP_086697717.1">
    <property type="nucleotide sequence ID" value="NZ_JAKKZF010000005.1"/>
</dbReference>
<keyword evidence="2" id="KW-1185">Reference proteome</keyword>
<evidence type="ECO:0000313" key="2">
    <source>
        <dbReference type="Proteomes" id="UP001299012"/>
    </source>
</evidence>
<accession>A0ABS9J9N9</accession>
<evidence type="ECO:0000313" key="1">
    <source>
        <dbReference type="EMBL" id="MCG0062214.1"/>
    </source>
</evidence>
<gene>
    <name evidence="1" type="ORF">L0F81_02745</name>
</gene>
<dbReference type="EMBL" id="JAKKZF010000005">
    <property type="protein sequence ID" value="MCG0062214.1"/>
    <property type="molecule type" value="Genomic_DNA"/>
</dbReference>
<dbReference type="Proteomes" id="UP001299012">
    <property type="component" value="Unassembled WGS sequence"/>
</dbReference>